<feature type="compositionally biased region" description="Basic and acidic residues" evidence="1">
    <location>
        <begin position="191"/>
        <end position="221"/>
    </location>
</feature>
<reference evidence="3" key="1">
    <citation type="submission" date="2022-11" db="UniProtKB">
        <authorList>
            <consortium name="WormBaseParasite"/>
        </authorList>
    </citation>
    <scope>IDENTIFICATION</scope>
</reference>
<dbReference type="WBParaSite" id="nRc.2.0.1.t43017-RA">
    <property type="protein sequence ID" value="nRc.2.0.1.t43017-RA"/>
    <property type="gene ID" value="nRc.2.0.1.g43017"/>
</dbReference>
<keyword evidence="2" id="KW-1185">Reference proteome</keyword>
<sequence>MSLLHGMLQMSMYLASKYCRLDIGGSTEVQTSEPYLGNVQAEFTIDKHCELMFYLNVDERRIKFGNNGWPYPVRITTHLVKGTMFASISLLIQFSTGRATKVKLWCLIVQCRAAPQIRIISVCPSVSVVLIMAFLRPCLISDYFDSSTDVTIDTSTFLIVRVFSQNFQIFDIKFEKNIRYMIVVHSEKSSNREQKKRESRGKEIVEKSRWSENQTDRRMSTVEESTQSENLKTTVVLAAQI</sequence>
<feature type="region of interest" description="Disordered" evidence="1">
    <location>
        <begin position="191"/>
        <end position="227"/>
    </location>
</feature>
<protein>
    <submittedName>
        <fullName evidence="3">Galectin</fullName>
    </submittedName>
</protein>
<name>A0A915KVQ8_ROMCU</name>
<evidence type="ECO:0000256" key="1">
    <source>
        <dbReference type="SAM" id="MobiDB-lite"/>
    </source>
</evidence>
<evidence type="ECO:0000313" key="3">
    <source>
        <dbReference type="WBParaSite" id="nRc.2.0.1.t43017-RA"/>
    </source>
</evidence>
<accession>A0A915KVQ8</accession>
<dbReference type="AlphaFoldDB" id="A0A915KVQ8"/>
<evidence type="ECO:0000313" key="2">
    <source>
        <dbReference type="Proteomes" id="UP000887565"/>
    </source>
</evidence>
<proteinExistence type="predicted"/>
<organism evidence="2 3">
    <name type="scientific">Romanomermis culicivorax</name>
    <name type="common">Nematode worm</name>
    <dbReference type="NCBI Taxonomy" id="13658"/>
    <lineage>
        <taxon>Eukaryota</taxon>
        <taxon>Metazoa</taxon>
        <taxon>Ecdysozoa</taxon>
        <taxon>Nematoda</taxon>
        <taxon>Enoplea</taxon>
        <taxon>Dorylaimia</taxon>
        <taxon>Mermithida</taxon>
        <taxon>Mermithoidea</taxon>
        <taxon>Mermithidae</taxon>
        <taxon>Romanomermis</taxon>
    </lineage>
</organism>
<dbReference type="Proteomes" id="UP000887565">
    <property type="component" value="Unplaced"/>
</dbReference>